<dbReference type="InterPro" id="IPR039537">
    <property type="entry name" value="Retrotran_Ty1/copia-like"/>
</dbReference>
<comment type="similarity">
    <text evidence="5">Belongs to the RNA polymerase beta' chain family.</text>
</comment>
<dbReference type="InterPro" id="IPR007080">
    <property type="entry name" value="RNA_pol_Rpb1_1"/>
</dbReference>
<feature type="domain" description="Integrase catalytic" evidence="7">
    <location>
        <begin position="651"/>
        <end position="827"/>
    </location>
</feature>
<dbReference type="EMBL" id="BQNB010013911">
    <property type="protein sequence ID" value="GJT21720.1"/>
    <property type="molecule type" value="Genomic_DNA"/>
</dbReference>
<comment type="catalytic activity">
    <reaction evidence="5">
        <text>RNA(n) + a ribonucleoside 5'-triphosphate = RNA(n+1) + diphosphate</text>
        <dbReference type="Rhea" id="RHEA:21248"/>
        <dbReference type="Rhea" id="RHEA-COMP:14527"/>
        <dbReference type="Rhea" id="RHEA-COMP:17342"/>
        <dbReference type="ChEBI" id="CHEBI:33019"/>
        <dbReference type="ChEBI" id="CHEBI:61557"/>
        <dbReference type="ChEBI" id="CHEBI:140395"/>
        <dbReference type="EC" id="2.7.7.6"/>
    </reaction>
</comment>
<evidence type="ECO:0000313" key="8">
    <source>
        <dbReference type="EMBL" id="GJT21720.1"/>
    </source>
</evidence>
<keyword evidence="4 5" id="KW-0804">Transcription</keyword>
<dbReference type="PROSITE" id="PS50994">
    <property type="entry name" value="INTEGRASE"/>
    <property type="match status" value="1"/>
</dbReference>
<keyword evidence="1 5" id="KW-0240">DNA-directed RNA polymerase</keyword>
<evidence type="ECO:0000256" key="6">
    <source>
        <dbReference type="SAM" id="MobiDB-lite"/>
    </source>
</evidence>
<keyword evidence="2 5" id="KW-0808">Transferase</keyword>
<dbReference type="Pfam" id="PF00623">
    <property type="entry name" value="RNA_pol_Rpb1_2"/>
    <property type="match status" value="1"/>
</dbReference>
<comment type="function">
    <text evidence="5">DNA-dependent RNA polymerase catalyzes the transcription of DNA into RNA using the four ribonucleoside triphosphates as substrates.</text>
</comment>
<evidence type="ECO:0000256" key="2">
    <source>
        <dbReference type="ARBA" id="ARBA00022679"/>
    </source>
</evidence>
<dbReference type="InterPro" id="IPR000722">
    <property type="entry name" value="RNA_pol_asu"/>
</dbReference>
<protein>
    <recommendedName>
        <fullName evidence="5">DNA-directed RNA polymerase subunit</fullName>
        <ecNumber evidence="5">2.7.7.6</ecNumber>
    </recommendedName>
</protein>
<dbReference type="InterPro" id="IPR044893">
    <property type="entry name" value="RNA_pol_Rpb1_clamp_domain"/>
</dbReference>
<keyword evidence="3 5" id="KW-0548">Nucleotidyltransferase</keyword>
<dbReference type="SMART" id="SM00663">
    <property type="entry name" value="RPOLA_N"/>
    <property type="match status" value="1"/>
</dbReference>
<dbReference type="Gene3D" id="4.10.860.120">
    <property type="entry name" value="RNA polymerase II, clamp domain"/>
    <property type="match status" value="1"/>
</dbReference>
<reference evidence="8" key="1">
    <citation type="journal article" date="2022" name="Int. J. Mol. Sci.">
        <title>Draft Genome of Tanacetum Coccineum: Genomic Comparison of Closely Related Tanacetum-Family Plants.</title>
        <authorList>
            <person name="Yamashiro T."/>
            <person name="Shiraishi A."/>
            <person name="Nakayama K."/>
            <person name="Satake H."/>
        </authorList>
    </citation>
    <scope>NUCLEOTIDE SEQUENCE</scope>
</reference>
<keyword evidence="9" id="KW-1185">Reference proteome</keyword>
<dbReference type="Gene3D" id="2.40.40.20">
    <property type="match status" value="1"/>
</dbReference>
<dbReference type="InterPro" id="IPR057670">
    <property type="entry name" value="SH3_retrovirus"/>
</dbReference>
<evidence type="ECO:0000313" key="9">
    <source>
        <dbReference type="Proteomes" id="UP001151760"/>
    </source>
</evidence>
<dbReference type="Pfam" id="PF00665">
    <property type="entry name" value="rve"/>
    <property type="match status" value="1"/>
</dbReference>
<dbReference type="Pfam" id="PF25597">
    <property type="entry name" value="SH3_retrovirus"/>
    <property type="match status" value="1"/>
</dbReference>
<evidence type="ECO:0000259" key="7">
    <source>
        <dbReference type="PROSITE" id="PS50994"/>
    </source>
</evidence>
<dbReference type="Pfam" id="PF04997">
    <property type="entry name" value="RNA_pol_Rpb1_1"/>
    <property type="match status" value="1"/>
</dbReference>
<dbReference type="EC" id="2.7.7.6" evidence="5"/>
<dbReference type="InterPro" id="IPR012337">
    <property type="entry name" value="RNaseH-like_sf"/>
</dbReference>
<proteinExistence type="inferred from homology"/>
<dbReference type="InterPro" id="IPR006592">
    <property type="entry name" value="RNA_pol_N"/>
</dbReference>
<comment type="caution">
    <text evidence="8">The sequence shown here is derived from an EMBL/GenBank/DDBJ whole genome shotgun (WGS) entry which is preliminary data.</text>
</comment>
<gene>
    <name evidence="8" type="ORF">Tco_0891657</name>
</gene>
<accession>A0ABQ5C3L0</accession>
<feature type="compositionally biased region" description="Acidic residues" evidence="6">
    <location>
        <begin position="926"/>
        <end position="936"/>
    </location>
</feature>
<feature type="region of interest" description="Disordered" evidence="6">
    <location>
        <begin position="911"/>
        <end position="952"/>
    </location>
</feature>
<dbReference type="Gene3D" id="3.30.420.10">
    <property type="entry name" value="Ribonuclease H-like superfamily/Ribonuclease H"/>
    <property type="match status" value="1"/>
</dbReference>
<dbReference type="SUPFAM" id="SSF53098">
    <property type="entry name" value="Ribonuclease H-like"/>
    <property type="match status" value="1"/>
</dbReference>
<dbReference type="InterPro" id="IPR001584">
    <property type="entry name" value="Integrase_cat-core"/>
</dbReference>
<sequence>MLIVVSRRNCSVVVLQIQHGEATEKGKPKVAGLSDPRLGTRDRKTKCDTCMANMADCPGHFGHLELAKPMFHVGFMKTVLSIMRCVCFSCSKLLADEKDYKFKQALKIRNPKNRLKQILDACKSKRTCQGGDDIESVNQDGVKTVKKGHGGCGSLQPTITIDGMKMVAEYKLLKKKNIDLQQLPEPAERKQQLSAERVLSLLKRISDDGCLLLGLDPKYARPDWMIMQVLPIPPPPVRPSVMMDTSTRCEATQRSGHPIKSICSRLKAKEGRIRGNLMGKHVDFLARTVITPDPTINIDELGVPWSIALNLTYPETVTPYNKERSRLDMSVAEQYLYCKLGVFEEVFMCESLVTPTGQCQLLKRGLDRGTDLTLSYWSSLVDDLCYYPVVVFSTSTWVFDCECSEFSCGQWQSLAWDTGIKVINPEVFEFLVIESDTSSSLCTTPGQLSFLLEDLAAHVHGFKGQKGKLLCSSGTKIYVFKQAEQELLQTVREFQLASQEEGQLLAPLLGTGEGNCPVYSPTLMTKRTLTLRELALQGLRGSRKLKPGALSLYVGDGHRAAVEAIGTYHLELPSGLVIVLNNCHYAPSITRGVISVSRLFDDGFINRFDDNNVISVSKDNLVYFMAVPRDGIFEIDMSCSNTNDSSMLGKMARKPYSHQVERAKDLLGLIHTDVCGPFRIVSRQGASYFVTFTDDFSRYGYVYLLKHKHEVFETFKVFQKEVENQLGKTIKSLRSDRGGEYMSQEFLDHLKEHGIIAHRTPPYTPQNNGVSERRNRTLLDMVRSMMSQTTLPKSFWDYALETAARILNMVPSKKVDKTPYEIWHGQAPKLSYLRVWGCEAFVKHDTLTKPDKLDPRSFKCIFIGYPKETMGYSFYSPSENKVFVARNAEFFESKLLDLKASGSVEDLELIQEEDTNPSVDTSLNHEEDDQEIDEPQSDINPIRRSTRTRRPTDRLCLYI</sequence>
<dbReference type="PANTHER" id="PTHR42648">
    <property type="entry name" value="TRANSPOSASE, PUTATIVE-RELATED"/>
    <property type="match status" value="1"/>
</dbReference>
<evidence type="ECO:0000256" key="3">
    <source>
        <dbReference type="ARBA" id="ARBA00022695"/>
    </source>
</evidence>
<evidence type="ECO:0000256" key="1">
    <source>
        <dbReference type="ARBA" id="ARBA00022478"/>
    </source>
</evidence>
<dbReference type="SUPFAM" id="SSF64484">
    <property type="entry name" value="beta and beta-prime subunits of DNA dependent RNA-polymerase"/>
    <property type="match status" value="1"/>
</dbReference>
<reference evidence="8" key="2">
    <citation type="submission" date="2022-01" db="EMBL/GenBank/DDBJ databases">
        <authorList>
            <person name="Yamashiro T."/>
            <person name="Shiraishi A."/>
            <person name="Satake H."/>
            <person name="Nakayama K."/>
        </authorList>
    </citation>
    <scope>NUCLEOTIDE SEQUENCE</scope>
</reference>
<organism evidence="8 9">
    <name type="scientific">Tanacetum coccineum</name>
    <dbReference type="NCBI Taxonomy" id="301880"/>
    <lineage>
        <taxon>Eukaryota</taxon>
        <taxon>Viridiplantae</taxon>
        <taxon>Streptophyta</taxon>
        <taxon>Embryophyta</taxon>
        <taxon>Tracheophyta</taxon>
        <taxon>Spermatophyta</taxon>
        <taxon>Magnoliopsida</taxon>
        <taxon>eudicotyledons</taxon>
        <taxon>Gunneridae</taxon>
        <taxon>Pentapetalae</taxon>
        <taxon>asterids</taxon>
        <taxon>campanulids</taxon>
        <taxon>Asterales</taxon>
        <taxon>Asteraceae</taxon>
        <taxon>Asteroideae</taxon>
        <taxon>Anthemideae</taxon>
        <taxon>Anthemidinae</taxon>
        <taxon>Tanacetum</taxon>
    </lineage>
</organism>
<evidence type="ECO:0000256" key="5">
    <source>
        <dbReference type="RuleBase" id="RU004279"/>
    </source>
</evidence>
<dbReference type="InterPro" id="IPR036397">
    <property type="entry name" value="RNaseH_sf"/>
</dbReference>
<dbReference type="Proteomes" id="UP001151760">
    <property type="component" value="Unassembled WGS sequence"/>
</dbReference>
<evidence type="ECO:0000256" key="4">
    <source>
        <dbReference type="ARBA" id="ARBA00023163"/>
    </source>
</evidence>
<dbReference type="PANTHER" id="PTHR42648:SF27">
    <property type="entry name" value="RNA-DIRECTED DNA POLYMERASE"/>
    <property type="match status" value="1"/>
</dbReference>
<name>A0ABQ5C3L0_9ASTR</name>